<dbReference type="AlphaFoldDB" id="A0A0U1L1A0"/>
<dbReference type="EMBL" id="CTRP01000012">
    <property type="protein sequence ID" value="CQR73431.1"/>
    <property type="molecule type" value="Genomic_DNA"/>
</dbReference>
<keyword evidence="1" id="KW-0812">Transmembrane</keyword>
<reference evidence="4" key="1">
    <citation type="submission" date="2015-03" db="EMBL/GenBank/DDBJ databases">
        <authorList>
            <person name="Nijsse Bart"/>
        </authorList>
    </citation>
    <scope>NUCLEOTIDE SEQUENCE [LARGE SCALE GENOMIC DNA]</scope>
</reference>
<keyword evidence="1" id="KW-0472">Membrane</keyword>
<gene>
    <name evidence="3" type="ORF">SpAn4DRAFT_2663</name>
</gene>
<evidence type="ECO:0000256" key="1">
    <source>
        <dbReference type="SAM" id="Phobius"/>
    </source>
</evidence>
<evidence type="ECO:0000313" key="4">
    <source>
        <dbReference type="Proteomes" id="UP000049855"/>
    </source>
</evidence>
<name>A0A0U1L1A0_9FIRM</name>
<keyword evidence="4" id="KW-1185">Reference proteome</keyword>
<feature type="transmembrane region" description="Helical" evidence="1">
    <location>
        <begin position="12"/>
        <end position="29"/>
    </location>
</feature>
<dbReference type="InterPro" id="IPR021309">
    <property type="entry name" value="YgaP-like_TM"/>
</dbReference>
<sequence>MHLDFGKNLGNTDKIIRVIFGILLIGQYVSGAIRGGWGIAAVAFALAQFVEVYFSY</sequence>
<keyword evidence="1" id="KW-1133">Transmembrane helix</keyword>
<dbReference type="RefSeq" id="WP_021168203.1">
    <property type="nucleotide sequence ID" value="NZ_CTRP01000012.1"/>
</dbReference>
<dbReference type="Proteomes" id="UP000049855">
    <property type="component" value="Unassembled WGS sequence"/>
</dbReference>
<proteinExistence type="predicted"/>
<dbReference type="Pfam" id="PF11127">
    <property type="entry name" value="YgaP-like_TM"/>
    <property type="match status" value="1"/>
</dbReference>
<feature type="domain" description="Inner membrane protein YgaP-like transmembrane" evidence="2">
    <location>
        <begin position="7"/>
        <end position="46"/>
    </location>
</feature>
<accession>A0A0U1L1A0</accession>
<organism evidence="3 4">
    <name type="scientific">Sporomusa ovata</name>
    <dbReference type="NCBI Taxonomy" id="2378"/>
    <lineage>
        <taxon>Bacteria</taxon>
        <taxon>Bacillati</taxon>
        <taxon>Bacillota</taxon>
        <taxon>Negativicutes</taxon>
        <taxon>Selenomonadales</taxon>
        <taxon>Sporomusaceae</taxon>
        <taxon>Sporomusa</taxon>
    </lineage>
</organism>
<evidence type="ECO:0000259" key="2">
    <source>
        <dbReference type="Pfam" id="PF11127"/>
    </source>
</evidence>
<protein>
    <recommendedName>
        <fullName evidence="2">Inner membrane protein YgaP-like transmembrane domain-containing protein</fullName>
    </recommendedName>
</protein>
<evidence type="ECO:0000313" key="3">
    <source>
        <dbReference type="EMBL" id="CQR73431.1"/>
    </source>
</evidence>